<dbReference type="SUPFAM" id="SSF54001">
    <property type="entry name" value="Cysteine proteinases"/>
    <property type="match status" value="1"/>
</dbReference>
<dbReference type="GO" id="GO:0006508">
    <property type="term" value="P:proteolysis"/>
    <property type="evidence" value="ECO:0007669"/>
    <property type="project" value="UniProtKB-KW"/>
</dbReference>
<comment type="similarity">
    <text evidence="2">Belongs to the peptidase C65 family.</text>
</comment>
<keyword evidence="11" id="KW-1185">Reference proteome</keyword>
<gene>
    <name evidence="10" type="ORF">WMY93_017350</name>
</gene>
<comment type="caution">
    <text evidence="10">The sequence shown here is derived from an EMBL/GenBank/DDBJ whole genome shotgun (WGS) entry which is preliminary data.</text>
</comment>
<dbReference type="InterPro" id="IPR019400">
    <property type="entry name" value="Peptidase_C65_otubain"/>
</dbReference>
<keyword evidence="8" id="KW-0175">Coiled coil</keyword>
<dbReference type="EMBL" id="JBBPFD010000012">
    <property type="protein sequence ID" value="KAK7904743.1"/>
    <property type="molecule type" value="Genomic_DNA"/>
</dbReference>
<dbReference type="InterPro" id="IPR038765">
    <property type="entry name" value="Papain-like_cys_pep_sf"/>
</dbReference>
<protein>
    <recommendedName>
        <fullName evidence="3">ubiquitinyl hydrolase 1</fullName>
        <ecNumber evidence="3">3.4.19.12</ecNumber>
    </recommendedName>
</protein>
<keyword evidence="6" id="KW-0378">Hydrolase</keyword>
<evidence type="ECO:0000313" key="10">
    <source>
        <dbReference type="EMBL" id="KAK7904743.1"/>
    </source>
</evidence>
<evidence type="ECO:0000256" key="3">
    <source>
        <dbReference type="ARBA" id="ARBA00012759"/>
    </source>
</evidence>
<dbReference type="AlphaFoldDB" id="A0AAW0NQN7"/>
<dbReference type="PROSITE" id="PS50802">
    <property type="entry name" value="OTU"/>
    <property type="match status" value="1"/>
</dbReference>
<comment type="catalytic activity">
    <reaction evidence="1">
        <text>Thiol-dependent hydrolysis of ester, thioester, amide, peptide and isopeptide bonds formed by the C-terminal Gly of ubiquitin (a 76-residue protein attached to proteins as an intracellular targeting signal).</text>
        <dbReference type="EC" id="3.4.19.12"/>
    </reaction>
</comment>
<dbReference type="Gene3D" id="1.20.1300.20">
    <property type="entry name" value="Peptidase C65 Otubain, subdomain 2"/>
    <property type="match status" value="1"/>
</dbReference>
<evidence type="ECO:0000256" key="6">
    <source>
        <dbReference type="ARBA" id="ARBA00022801"/>
    </source>
</evidence>
<dbReference type="GO" id="GO:2000780">
    <property type="term" value="P:negative regulation of double-strand break repair"/>
    <property type="evidence" value="ECO:0007669"/>
    <property type="project" value="TreeGrafter"/>
</dbReference>
<dbReference type="GO" id="GO:0071108">
    <property type="term" value="P:protein K48-linked deubiquitination"/>
    <property type="evidence" value="ECO:0007669"/>
    <property type="project" value="TreeGrafter"/>
</dbReference>
<organism evidence="10 11">
    <name type="scientific">Mugilogobius chulae</name>
    <name type="common">yellowstripe goby</name>
    <dbReference type="NCBI Taxonomy" id="88201"/>
    <lineage>
        <taxon>Eukaryota</taxon>
        <taxon>Metazoa</taxon>
        <taxon>Chordata</taxon>
        <taxon>Craniata</taxon>
        <taxon>Vertebrata</taxon>
        <taxon>Euteleostomi</taxon>
        <taxon>Actinopterygii</taxon>
        <taxon>Neopterygii</taxon>
        <taxon>Teleostei</taxon>
        <taxon>Neoteleostei</taxon>
        <taxon>Acanthomorphata</taxon>
        <taxon>Gobiaria</taxon>
        <taxon>Gobiiformes</taxon>
        <taxon>Gobioidei</taxon>
        <taxon>Gobiidae</taxon>
        <taxon>Gobionellinae</taxon>
        <taxon>Mugilogobius</taxon>
    </lineage>
</organism>
<feature type="domain" description="OTU" evidence="9">
    <location>
        <begin position="366"/>
        <end position="556"/>
    </location>
</feature>
<dbReference type="Proteomes" id="UP001460270">
    <property type="component" value="Unassembled WGS sequence"/>
</dbReference>
<feature type="coiled-coil region" evidence="8">
    <location>
        <begin position="179"/>
        <end position="245"/>
    </location>
</feature>
<evidence type="ECO:0000259" key="9">
    <source>
        <dbReference type="PROSITE" id="PS50802"/>
    </source>
</evidence>
<sequence length="559" mass="64736">MTTSLPFLDSSDPRLKLTVENRTKNVFVTQYEDRPKEENVNHIPVVTETPCHLLEAGLNTLQKTLVLQKRAELEEVSRQLFLKQQDFQSCAEGLAQTRSELELKQQQNKEREQNKIKQKDIERLTNKLIGLRTRQHVLKDRMIKYKIYEDYLVKTINFLPSSYLENDTESLVLPIIRRHETLSITHQELLQRLEKMEDEVEKKQQQLQTMKQEHDIKKLMANKELTELQKELDGVKDMNKEVEVSLLMEQGQSREKVEEVGSILMAINNLAESCYLPSYGPLENVNFLTMMDMVKEYFLDKADTERRARRLMESGSAVTSLADKKRRGSMKNMEGGWLVSEREDISSYFADQTTNTKIIDVSREFSTVRKVRGDGNCFYRAFSFAFLESAILNSRGLRRFIDMIMESSIALSCAGFDENIYKEHLSKVVAVLELCQSDRDVGTLHWMFNQPSTSDSVVQYLRLVTSAYLQTHEDFFSNFVEAPNLQAYCHQEVEVMAMECDHVDIQALSLALNVGIHIVSMEGDEQKLVHHIIPEGAEPSVHLLYQRSHYNIIYPRSQL</sequence>
<feature type="coiled-coil region" evidence="8">
    <location>
        <begin position="94"/>
        <end position="127"/>
    </location>
</feature>
<dbReference type="InterPro" id="IPR042467">
    <property type="entry name" value="Peptidase_C65_otubain_sub2"/>
</dbReference>
<keyword evidence="5" id="KW-0833">Ubl conjugation pathway</keyword>
<dbReference type="InterPro" id="IPR003323">
    <property type="entry name" value="OTU_dom"/>
</dbReference>
<keyword evidence="4" id="KW-0645">Protease</keyword>
<dbReference type="EC" id="3.4.19.12" evidence="3"/>
<reference evidence="11" key="1">
    <citation type="submission" date="2024-04" db="EMBL/GenBank/DDBJ databases">
        <title>Salinicola lusitanus LLJ914,a marine bacterium isolated from the Okinawa Trough.</title>
        <authorList>
            <person name="Li J."/>
        </authorList>
    </citation>
    <scope>NUCLEOTIDE SEQUENCE [LARGE SCALE GENOMIC DNA]</scope>
</reference>
<dbReference type="GO" id="GO:0005634">
    <property type="term" value="C:nucleus"/>
    <property type="evidence" value="ECO:0007669"/>
    <property type="project" value="TreeGrafter"/>
</dbReference>
<dbReference type="InterPro" id="IPR042468">
    <property type="entry name" value="Peptidase_C65_otubain_sub1"/>
</dbReference>
<evidence type="ECO:0000313" key="11">
    <source>
        <dbReference type="Proteomes" id="UP001460270"/>
    </source>
</evidence>
<evidence type="ECO:0000256" key="4">
    <source>
        <dbReference type="ARBA" id="ARBA00022670"/>
    </source>
</evidence>
<dbReference type="Pfam" id="PF10275">
    <property type="entry name" value="Peptidase_C65"/>
    <property type="match status" value="1"/>
</dbReference>
<dbReference type="GO" id="GO:0043130">
    <property type="term" value="F:ubiquitin binding"/>
    <property type="evidence" value="ECO:0007669"/>
    <property type="project" value="TreeGrafter"/>
</dbReference>
<dbReference type="Gene3D" id="3.30.200.60">
    <property type="entry name" value="Peptidase C65 Otubain, subdomain 1"/>
    <property type="match status" value="1"/>
</dbReference>
<accession>A0AAW0NQN7</accession>
<evidence type="ECO:0000256" key="7">
    <source>
        <dbReference type="ARBA" id="ARBA00022807"/>
    </source>
</evidence>
<proteinExistence type="inferred from homology"/>
<evidence type="ECO:0000256" key="2">
    <source>
        <dbReference type="ARBA" id="ARBA00006579"/>
    </source>
</evidence>
<dbReference type="PANTHER" id="PTHR12931:SF32">
    <property type="entry name" value="UBIQUITIN THIOESTERASE"/>
    <property type="match status" value="1"/>
</dbReference>
<keyword evidence="7" id="KW-0788">Thiol protease</keyword>
<evidence type="ECO:0000256" key="5">
    <source>
        <dbReference type="ARBA" id="ARBA00022786"/>
    </source>
</evidence>
<dbReference type="GO" id="GO:0004843">
    <property type="term" value="F:cysteine-type deubiquitinase activity"/>
    <property type="evidence" value="ECO:0007669"/>
    <property type="project" value="UniProtKB-EC"/>
</dbReference>
<name>A0AAW0NQN7_9GOBI</name>
<dbReference type="FunFam" id="1.20.1300.20:FF:000001">
    <property type="entry name" value="Ubiquitin thioesterase OTUB1"/>
    <property type="match status" value="1"/>
</dbReference>
<evidence type="ECO:0000256" key="8">
    <source>
        <dbReference type="SAM" id="Coils"/>
    </source>
</evidence>
<evidence type="ECO:0000256" key="1">
    <source>
        <dbReference type="ARBA" id="ARBA00000707"/>
    </source>
</evidence>
<dbReference type="PANTHER" id="PTHR12931">
    <property type="entry name" value="UBIQUITIN THIOLESTERASE PROTEIN OTUB"/>
    <property type="match status" value="1"/>
</dbReference>